<dbReference type="InterPro" id="IPR036383">
    <property type="entry name" value="TSP1_rpt_sf"/>
</dbReference>
<sequence length="333" mass="32578">MKRNKAILSIFLILIIILVAGASIYISSKVSQERPIAPTAPESLPKAAEKSECKAREACLDAVPHPCKLPEPAEGWCPGASECVTCGTSGCVSGLTCDPVDGLCKKTDSTSPTVCWSGSTACTVSAISLCVASGVKTCNPDCSILCGTAATTISTCTDSCGVATTKSCPAIAACGVDGGWGEVGACSATACGTTGTKTRTCNNPAPSNGGAECTRADGSLTTPSVRTEVTACSAAACGCTPSGVISCDPGCPTTCGLGSSTISTCTDSCEGSATKLCPATAACAGATAAPTVAPTAVAAEPTVLPETGILDFPGVAAFGGGLLLAIIGILLAL</sequence>
<gene>
    <name evidence="2" type="ORF">UW41_C0020G0018</name>
</gene>
<keyword evidence="1" id="KW-0812">Transmembrane</keyword>
<protein>
    <submittedName>
        <fullName evidence="2">Uncharacterized protein</fullName>
    </submittedName>
</protein>
<evidence type="ECO:0000256" key="1">
    <source>
        <dbReference type="SAM" id="Phobius"/>
    </source>
</evidence>
<dbReference type="EMBL" id="LCIE01000020">
    <property type="protein sequence ID" value="KKT48729.1"/>
    <property type="molecule type" value="Genomic_DNA"/>
</dbReference>
<dbReference type="SUPFAM" id="SSF82895">
    <property type="entry name" value="TSP-1 type 1 repeat"/>
    <property type="match status" value="1"/>
</dbReference>
<name>A0A0G1KLC0_9BACT</name>
<keyword evidence="1" id="KW-1133">Transmembrane helix</keyword>
<dbReference type="STRING" id="1618392.UW41_C0020G0018"/>
<dbReference type="InterPro" id="IPR000884">
    <property type="entry name" value="TSP1_rpt"/>
</dbReference>
<reference evidence="2 3" key="1">
    <citation type="journal article" date="2015" name="Nature">
        <title>rRNA introns, odd ribosomes, and small enigmatic genomes across a large radiation of phyla.</title>
        <authorList>
            <person name="Brown C.T."/>
            <person name="Hug L.A."/>
            <person name="Thomas B.C."/>
            <person name="Sharon I."/>
            <person name="Castelle C.J."/>
            <person name="Singh A."/>
            <person name="Wilkins M.J."/>
            <person name="Williams K.H."/>
            <person name="Banfield J.F."/>
        </authorList>
    </citation>
    <scope>NUCLEOTIDE SEQUENCE [LARGE SCALE GENOMIC DNA]</scope>
</reference>
<dbReference type="Gene3D" id="2.20.100.10">
    <property type="entry name" value="Thrombospondin type-1 (TSP1) repeat"/>
    <property type="match status" value="1"/>
</dbReference>
<keyword evidence="1" id="KW-0472">Membrane</keyword>
<evidence type="ECO:0000313" key="3">
    <source>
        <dbReference type="Proteomes" id="UP000034172"/>
    </source>
</evidence>
<dbReference type="Proteomes" id="UP000034172">
    <property type="component" value="Unassembled WGS sequence"/>
</dbReference>
<evidence type="ECO:0000313" key="2">
    <source>
        <dbReference type="EMBL" id="KKT48729.1"/>
    </source>
</evidence>
<dbReference type="AlphaFoldDB" id="A0A0G1KLC0"/>
<dbReference type="PROSITE" id="PS50092">
    <property type="entry name" value="TSP1"/>
    <property type="match status" value="1"/>
</dbReference>
<accession>A0A0G1KLC0</accession>
<feature type="transmembrane region" description="Helical" evidence="1">
    <location>
        <begin position="312"/>
        <end position="332"/>
    </location>
</feature>
<comment type="caution">
    <text evidence="2">The sequence shown here is derived from an EMBL/GenBank/DDBJ whole genome shotgun (WGS) entry which is preliminary data.</text>
</comment>
<organism evidence="2 3">
    <name type="scientific">Candidatus Collierbacteria bacterium GW2011_GWC2_44_18</name>
    <dbReference type="NCBI Taxonomy" id="1618392"/>
    <lineage>
        <taxon>Bacteria</taxon>
        <taxon>Candidatus Collieribacteriota</taxon>
    </lineage>
</organism>
<proteinExistence type="predicted"/>